<reference evidence="1" key="1">
    <citation type="submission" date="2012-04" db="EMBL/GenBank/DDBJ databases">
        <title>Finished genome of Dactylococcopsis salina PCC 8305.</title>
        <authorList>
            <consortium name="US DOE Joint Genome Institute"/>
            <person name="Gugger M."/>
            <person name="Coursin T."/>
            <person name="Rippka R."/>
            <person name="Tandeau De Marsac N."/>
            <person name="Huntemann M."/>
            <person name="Wei C.-L."/>
            <person name="Han J."/>
            <person name="Detter J.C."/>
            <person name="Han C."/>
            <person name="Tapia R."/>
            <person name="Daligault H."/>
            <person name="Chen A."/>
            <person name="Krypides N."/>
            <person name="Mavromatis K."/>
            <person name="Markowitz V."/>
            <person name="Szeto E."/>
            <person name="Ivanova N."/>
            <person name="Ovchinnikova G."/>
            <person name="Pagani I."/>
            <person name="Pati A."/>
            <person name="Goodwin L."/>
            <person name="Peters L."/>
            <person name="Pitluck S."/>
            <person name="Woyke T."/>
            <person name="Kerfeld C."/>
        </authorList>
    </citation>
    <scope>NUCLEOTIDE SEQUENCE [LARGE SCALE GENOMIC DNA]</scope>
    <source>
        <strain evidence="1">PCC 8305</strain>
    </source>
</reference>
<organism evidence="1 2">
    <name type="scientific">Dactylococcopsis salina (strain PCC 8305)</name>
    <name type="common">Myxobactron salinum</name>
    <dbReference type="NCBI Taxonomy" id="13035"/>
    <lineage>
        <taxon>Bacteria</taxon>
        <taxon>Bacillati</taxon>
        <taxon>Cyanobacteriota</taxon>
        <taxon>Cyanophyceae</taxon>
        <taxon>Nodosilineales</taxon>
        <taxon>Cymatolegaceae</taxon>
        <taxon>Dactylococcopsis</taxon>
    </lineage>
</organism>
<dbReference type="Proteomes" id="UP000010482">
    <property type="component" value="Chromosome"/>
</dbReference>
<dbReference type="KEGG" id="dsl:Dacsa_1003"/>
<dbReference type="AlphaFoldDB" id="K9YS74"/>
<protein>
    <recommendedName>
        <fullName evidence="3">OB-fold nucleic acid binding protein</fullName>
    </recommendedName>
</protein>
<gene>
    <name evidence="1" type="ORF">Dacsa_1003</name>
</gene>
<accession>K9YS74</accession>
<dbReference type="OrthoDB" id="4869430at2"/>
<evidence type="ECO:0008006" key="3">
    <source>
        <dbReference type="Google" id="ProtNLM"/>
    </source>
</evidence>
<evidence type="ECO:0000313" key="2">
    <source>
        <dbReference type="Proteomes" id="UP000010482"/>
    </source>
</evidence>
<name>K9YS74_DACS8</name>
<dbReference type="STRING" id="13035.Dacsa_1003"/>
<sequence>MITVTGKIEKKDIGIGTWALVTDEGITYELRNPPSDLKQPQQRVKVTGTIRNDVMSLAMIGEILEVNSFEIN</sequence>
<dbReference type="eggNOG" id="ENOG5032ZI7">
    <property type="taxonomic scope" value="Bacteria"/>
</dbReference>
<evidence type="ECO:0000313" key="1">
    <source>
        <dbReference type="EMBL" id="AFZ49724.1"/>
    </source>
</evidence>
<dbReference type="HOGENOM" id="CLU_177665_1_0_3"/>
<dbReference type="EMBL" id="CP003944">
    <property type="protein sequence ID" value="AFZ49724.1"/>
    <property type="molecule type" value="Genomic_DNA"/>
</dbReference>
<dbReference type="PATRIC" id="fig|13035.3.peg.1127"/>
<dbReference type="RefSeq" id="WP_015228734.1">
    <property type="nucleotide sequence ID" value="NC_019780.1"/>
</dbReference>
<keyword evidence="2" id="KW-1185">Reference proteome</keyword>
<proteinExistence type="predicted"/>